<evidence type="ECO:0000313" key="3">
    <source>
        <dbReference type="Proteomes" id="UP001627154"/>
    </source>
</evidence>
<protein>
    <submittedName>
        <fullName evidence="2">Uncharacterized protein</fullName>
    </submittedName>
</protein>
<dbReference type="AlphaFoldDB" id="A0ABD2WE77"/>
<feature type="compositionally biased region" description="Basic and acidic residues" evidence="1">
    <location>
        <begin position="11"/>
        <end position="20"/>
    </location>
</feature>
<proteinExistence type="predicted"/>
<feature type="region of interest" description="Disordered" evidence="1">
    <location>
        <begin position="1"/>
        <end position="30"/>
    </location>
</feature>
<evidence type="ECO:0000313" key="2">
    <source>
        <dbReference type="EMBL" id="KAL3391310.1"/>
    </source>
</evidence>
<dbReference type="EMBL" id="JBJJXI010000111">
    <property type="protein sequence ID" value="KAL3391310.1"/>
    <property type="molecule type" value="Genomic_DNA"/>
</dbReference>
<organism evidence="2 3">
    <name type="scientific">Trichogramma kaykai</name>
    <dbReference type="NCBI Taxonomy" id="54128"/>
    <lineage>
        <taxon>Eukaryota</taxon>
        <taxon>Metazoa</taxon>
        <taxon>Ecdysozoa</taxon>
        <taxon>Arthropoda</taxon>
        <taxon>Hexapoda</taxon>
        <taxon>Insecta</taxon>
        <taxon>Pterygota</taxon>
        <taxon>Neoptera</taxon>
        <taxon>Endopterygota</taxon>
        <taxon>Hymenoptera</taxon>
        <taxon>Apocrita</taxon>
        <taxon>Proctotrupomorpha</taxon>
        <taxon>Chalcidoidea</taxon>
        <taxon>Trichogrammatidae</taxon>
        <taxon>Trichogramma</taxon>
    </lineage>
</organism>
<dbReference type="Proteomes" id="UP001627154">
    <property type="component" value="Unassembled WGS sequence"/>
</dbReference>
<sequence>MLARGPAGLGKKYERGRGDHQGLGGSKRAHVEHGEDEAVLFASSQQRRFFNDADVPPLIINNTVIPLEDKVCNLDVMMSKDLSWASHVRGVCSRAHGVLHRLRYRAGMLSCRVRRELAMTLVLPLMDYCCLVYLEMPEYLATMLQRVWHVAVRFVFGLHRDERLAPFHERMGCASLEDRRRYFVGLQVYRAVSLRCPHYISEMFQRRDTGMTPQTRSSSLPQLTLPDSISEVRRRSFSIMGARLWNELPLTIQL</sequence>
<comment type="caution">
    <text evidence="2">The sequence shown here is derived from an EMBL/GenBank/DDBJ whole genome shotgun (WGS) entry which is preliminary data.</text>
</comment>
<reference evidence="2 3" key="1">
    <citation type="journal article" date="2024" name="bioRxiv">
        <title>A reference genome for Trichogramma kaykai: A tiny desert-dwelling parasitoid wasp with competing sex-ratio distorters.</title>
        <authorList>
            <person name="Culotta J."/>
            <person name="Lindsey A.R."/>
        </authorList>
    </citation>
    <scope>NUCLEOTIDE SEQUENCE [LARGE SCALE GENOMIC DNA]</scope>
    <source>
        <strain evidence="2 3">KSX58</strain>
    </source>
</reference>
<accession>A0ABD2WE77</accession>
<evidence type="ECO:0000256" key="1">
    <source>
        <dbReference type="SAM" id="MobiDB-lite"/>
    </source>
</evidence>
<name>A0ABD2WE77_9HYME</name>
<gene>
    <name evidence="2" type="ORF">TKK_014034</name>
</gene>
<keyword evidence="3" id="KW-1185">Reference proteome</keyword>